<dbReference type="PANTHER" id="PTHR15032">
    <property type="entry name" value="N-ACYL-PHOSPHATIDYLETHANOLAMINE-HYDROLYZING PHOSPHOLIPASE D"/>
    <property type="match status" value="1"/>
</dbReference>
<evidence type="ECO:0000259" key="1">
    <source>
        <dbReference type="SMART" id="SM00849"/>
    </source>
</evidence>
<dbReference type="PIRSF" id="PIRSF038896">
    <property type="entry name" value="NAPE-PLD"/>
    <property type="match status" value="1"/>
</dbReference>
<dbReference type="InterPro" id="IPR001279">
    <property type="entry name" value="Metallo-B-lactamas"/>
</dbReference>
<sequence length="342" mass="38050">MTARNRYYDGPVSDHFDGVRFFNPNHPDTDRSLRQLLQWKFGEKQQRWPRLVPGRQVKPDARVEGLRITMVGHATLLIQADGLNVLTDPVWSERASPLSFAGPQRVSPPGIAFGDLPPIDAVLLSHNHYDHLDMATLRRLQAVHQPLIVTPLGNDKIVRDAVPDARVAAGDWGSCTGLEGGAEVHIVPAYHWSARGIGDRRMALWGGFMLRTPSGQVYFAGDTGYGDGAIFRSMRASYGPSDVALLPIGAYAPRWFMATQHTDPDEAVRIMLDLETRQAIGIHWGGFQLTDEAWDEPALLLSRALSERGIDEARFPAAVPGDVFDNNRRIIRGWLSRERPPN</sequence>
<gene>
    <name evidence="2" type="ORF">KOF26_13260</name>
</gene>
<name>A0ABS6BLX0_9SPHN</name>
<proteinExistence type="predicted"/>
<dbReference type="Proteomes" id="UP000776276">
    <property type="component" value="Unassembled WGS sequence"/>
</dbReference>
<evidence type="ECO:0000313" key="2">
    <source>
        <dbReference type="EMBL" id="MBU3078837.1"/>
    </source>
</evidence>
<comment type="caution">
    <text evidence="2">The sequence shown here is derived from an EMBL/GenBank/DDBJ whole genome shotgun (WGS) entry which is preliminary data.</text>
</comment>
<dbReference type="InterPro" id="IPR024884">
    <property type="entry name" value="NAPE-PLD"/>
</dbReference>
<dbReference type="SMART" id="SM00849">
    <property type="entry name" value="Lactamase_B"/>
    <property type="match status" value="1"/>
</dbReference>
<dbReference type="EMBL" id="JAHKRT010000007">
    <property type="protein sequence ID" value="MBU3078837.1"/>
    <property type="molecule type" value="Genomic_DNA"/>
</dbReference>
<dbReference type="Pfam" id="PF12706">
    <property type="entry name" value="Lactamase_B_2"/>
    <property type="match status" value="1"/>
</dbReference>
<dbReference type="PANTHER" id="PTHR15032:SF4">
    <property type="entry name" value="N-ACYL-PHOSPHATIDYLETHANOLAMINE-HYDROLYZING PHOSPHOLIPASE D"/>
    <property type="match status" value="1"/>
</dbReference>
<organism evidence="2 3">
    <name type="scientific">Sphingomonas quercus</name>
    <dbReference type="NCBI Taxonomy" id="2842451"/>
    <lineage>
        <taxon>Bacteria</taxon>
        <taxon>Pseudomonadati</taxon>
        <taxon>Pseudomonadota</taxon>
        <taxon>Alphaproteobacteria</taxon>
        <taxon>Sphingomonadales</taxon>
        <taxon>Sphingomonadaceae</taxon>
        <taxon>Sphingomonas</taxon>
    </lineage>
</organism>
<protein>
    <submittedName>
        <fullName evidence="2">MBL fold metallo-hydrolase</fullName>
    </submittedName>
</protein>
<feature type="domain" description="Metallo-beta-lactamase" evidence="1">
    <location>
        <begin position="72"/>
        <end position="283"/>
    </location>
</feature>
<keyword evidence="3" id="KW-1185">Reference proteome</keyword>
<evidence type="ECO:0000313" key="3">
    <source>
        <dbReference type="Proteomes" id="UP000776276"/>
    </source>
</evidence>
<reference evidence="2 3" key="1">
    <citation type="submission" date="2021-06" db="EMBL/GenBank/DDBJ databases">
        <title>Sphingomonas sp. XMGL2, whole genome shotgun sequencing project.</title>
        <authorList>
            <person name="Zhao G."/>
            <person name="Shen L."/>
        </authorList>
    </citation>
    <scope>NUCLEOTIDE SEQUENCE [LARGE SCALE GENOMIC DNA]</scope>
    <source>
        <strain evidence="2 3">XMGL2</strain>
    </source>
</reference>
<accession>A0ABS6BLX0</accession>
<dbReference type="RefSeq" id="WP_216325796.1">
    <property type="nucleotide sequence ID" value="NZ_JAHKRT010000007.1"/>
</dbReference>